<accession>A0ABR9T3L7</accession>
<comment type="caution">
    <text evidence="1">The sequence shown here is derived from an EMBL/GenBank/DDBJ whole genome shotgun (WGS) entry which is preliminary data.</text>
</comment>
<evidence type="ECO:0000313" key="1">
    <source>
        <dbReference type="EMBL" id="MBE8719941.1"/>
    </source>
</evidence>
<name>A0ABR9T3L7_9SPHI</name>
<dbReference type="SUPFAM" id="SSF52833">
    <property type="entry name" value="Thioredoxin-like"/>
    <property type="match status" value="1"/>
</dbReference>
<sequence>MEVIGICLDDASARVRTQQLLKNHGVNWPQRFEGVGFSTDAYRLLYVINSLPTVWLLDKQGIVVDSNARGEKLEPMIRKYLGL</sequence>
<reference evidence="1 2" key="1">
    <citation type="submission" date="2018-02" db="EMBL/GenBank/DDBJ databases">
        <title>Sphingobacterium KA21.</title>
        <authorList>
            <person name="Vasarhelyi B.M."/>
            <person name="Deshmukh S."/>
            <person name="Balint B."/>
            <person name="Kukolya J."/>
        </authorList>
    </citation>
    <scope>NUCLEOTIDE SEQUENCE [LARGE SCALE GENOMIC DNA]</scope>
    <source>
        <strain evidence="1 2">Ka21</strain>
    </source>
</reference>
<evidence type="ECO:0008006" key="3">
    <source>
        <dbReference type="Google" id="ProtNLM"/>
    </source>
</evidence>
<gene>
    <name evidence="1" type="ORF">C4F40_04250</name>
</gene>
<dbReference type="Gene3D" id="3.40.30.10">
    <property type="entry name" value="Glutaredoxin"/>
    <property type="match status" value="1"/>
</dbReference>
<keyword evidence="2" id="KW-1185">Reference proteome</keyword>
<proteinExistence type="predicted"/>
<organism evidence="1 2">
    <name type="scientific">Sphingobacterium pedocola</name>
    <dbReference type="NCBI Taxonomy" id="2082722"/>
    <lineage>
        <taxon>Bacteria</taxon>
        <taxon>Pseudomonadati</taxon>
        <taxon>Bacteroidota</taxon>
        <taxon>Sphingobacteriia</taxon>
        <taxon>Sphingobacteriales</taxon>
        <taxon>Sphingobacteriaceae</taxon>
        <taxon>Sphingobacterium</taxon>
    </lineage>
</organism>
<dbReference type="Proteomes" id="UP000618319">
    <property type="component" value="Unassembled WGS sequence"/>
</dbReference>
<dbReference type="InterPro" id="IPR036249">
    <property type="entry name" value="Thioredoxin-like_sf"/>
</dbReference>
<evidence type="ECO:0000313" key="2">
    <source>
        <dbReference type="Proteomes" id="UP000618319"/>
    </source>
</evidence>
<dbReference type="EMBL" id="PSKQ01000017">
    <property type="protein sequence ID" value="MBE8719941.1"/>
    <property type="molecule type" value="Genomic_DNA"/>
</dbReference>
<protein>
    <recommendedName>
        <fullName evidence="3">Alkyl hydroperoxide reductase subunit C/ Thiol specific antioxidant domain-containing protein</fullName>
    </recommendedName>
</protein>